<sequence>MVLLAHAGSGGGQACSPPQFNKAIAEEKPVEMVRVKSEQVTSSCRFLQQNDDVSSDESDKKKSNSEVTEEEEPRVKEEVADDGAVNVSSSSSSVELPKPMEGLNEAGPPPFLRKTYEMVDDPETDPIVSWSENRDSFIVWESHEFAKVLLPKYFKHSNFSSFIRQLNTYGFRKVDSDRWEFANEGFQGGKKHLLKNIRRRSKYNKLHQGAFIDPAKPCLEAEVEKLKEDQNILKLEILKLRQQQESSHVHISSVQDRIQNVQTKQYQMIYFLTRMARKPAFVEQLLQKIKRKRELDGTDMLKRRRLLEPTPSVDYRCQQGHQQLSTLQSELDGLLSENVMSTSNKIEQTVPSPLEGELCNKVQGLRSYGFSRGGDVPSAYHAMTENLLGENNGGADEELDVNDSNIYLELEDLITKPTDWVGSASASAGGLVGQTS</sequence>
<evidence type="ECO:0000256" key="5">
    <source>
        <dbReference type="ARBA" id="ARBA00023125"/>
    </source>
</evidence>
<evidence type="ECO:0000256" key="2">
    <source>
        <dbReference type="ARBA" id="ARBA00022553"/>
    </source>
</evidence>
<reference evidence="13" key="2">
    <citation type="submission" date="2025-08" db="UniProtKB">
        <authorList>
            <consortium name="RefSeq"/>
        </authorList>
    </citation>
    <scope>IDENTIFICATION</scope>
    <source>
        <tissue evidence="13">Whole plant</tissue>
    </source>
</reference>
<dbReference type="Gene3D" id="1.10.10.10">
    <property type="entry name" value="Winged helix-like DNA-binding domain superfamily/Winged helix DNA-binding domain"/>
    <property type="match status" value="1"/>
</dbReference>
<protein>
    <submittedName>
        <fullName evidence="13">Heat stress transcription factor A-2</fullName>
    </submittedName>
</protein>
<dbReference type="InterPro" id="IPR036390">
    <property type="entry name" value="WH_DNA-bd_sf"/>
</dbReference>
<keyword evidence="2" id="KW-0597">Phosphoprotein</keyword>
<evidence type="ECO:0000259" key="11">
    <source>
        <dbReference type="PROSITE" id="PS00434"/>
    </source>
</evidence>
<accession>A0A6P4DT45</accession>
<dbReference type="GeneID" id="107496787"/>
<dbReference type="SMART" id="SM00415">
    <property type="entry name" value="HSF"/>
    <property type="match status" value="1"/>
</dbReference>
<feature type="coiled-coil region" evidence="9">
    <location>
        <begin position="216"/>
        <end position="243"/>
    </location>
</feature>
<dbReference type="SUPFAM" id="SSF46785">
    <property type="entry name" value="Winged helix' DNA-binding domain"/>
    <property type="match status" value="1"/>
</dbReference>
<gene>
    <name evidence="13" type="primary">LOC107496787</name>
</gene>
<evidence type="ECO:0000256" key="1">
    <source>
        <dbReference type="ARBA" id="ARBA00004123"/>
    </source>
</evidence>
<dbReference type="OrthoDB" id="60033at2759"/>
<keyword evidence="4" id="KW-0346">Stress response</keyword>
<dbReference type="PANTHER" id="PTHR10015">
    <property type="entry name" value="HEAT SHOCK TRANSCRIPTION FACTOR"/>
    <property type="match status" value="1"/>
</dbReference>
<evidence type="ECO:0000256" key="8">
    <source>
        <dbReference type="ARBA" id="ARBA00061350"/>
    </source>
</evidence>
<dbReference type="PRINTS" id="PR00056">
    <property type="entry name" value="HSFDOMAIN"/>
</dbReference>
<dbReference type="PANTHER" id="PTHR10015:SF298">
    <property type="entry name" value="HEAT STRESS TRANSCRIPTION FACTOR A-9"/>
    <property type="match status" value="1"/>
</dbReference>
<feature type="domain" description="HSF-type DNA-binding" evidence="11">
    <location>
        <begin position="150"/>
        <end position="174"/>
    </location>
</feature>
<evidence type="ECO:0000313" key="12">
    <source>
        <dbReference type="Proteomes" id="UP000515211"/>
    </source>
</evidence>
<evidence type="ECO:0000256" key="6">
    <source>
        <dbReference type="ARBA" id="ARBA00023163"/>
    </source>
</evidence>
<name>A0A6P4DT45_ARADU</name>
<dbReference type="GO" id="GO:0000978">
    <property type="term" value="F:RNA polymerase II cis-regulatory region sequence-specific DNA binding"/>
    <property type="evidence" value="ECO:0007669"/>
    <property type="project" value="TreeGrafter"/>
</dbReference>
<feature type="compositionally biased region" description="Polar residues" evidence="10">
    <location>
        <begin position="39"/>
        <end position="49"/>
    </location>
</feature>
<dbReference type="RefSeq" id="XP_015973603.1">
    <property type="nucleotide sequence ID" value="XM_016118117.3"/>
</dbReference>
<keyword evidence="12" id="KW-1185">Reference proteome</keyword>
<dbReference type="InterPro" id="IPR000232">
    <property type="entry name" value="HSF_DNA-bd"/>
</dbReference>
<reference evidence="12" key="1">
    <citation type="journal article" date="2016" name="Nat. Genet.">
        <title>The genome sequences of Arachis duranensis and Arachis ipaensis, the diploid ancestors of cultivated peanut.</title>
        <authorList>
            <person name="Bertioli D.J."/>
            <person name="Cannon S.B."/>
            <person name="Froenicke L."/>
            <person name="Huang G."/>
            <person name="Farmer A.D."/>
            <person name="Cannon E.K."/>
            <person name="Liu X."/>
            <person name="Gao D."/>
            <person name="Clevenger J."/>
            <person name="Dash S."/>
            <person name="Ren L."/>
            <person name="Moretzsohn M.C."/>
            <person name="Shirasawa K."/>
            <person name="Huang W."/>
            <person name="Vidigal B."/>
            <person name="Abernathy B."/>
            <person name="Chu Y."/>
            <person name="Niederhuth C.E."/>
            <person name="Umale P."/>
            <person name="Araujo A.C."/>
            <person name="Kozik A."/>
            <person name="Kim K.D."/>
            <person name="Burow M.D."/>
            <person name="Varshney R.K."/>
            <person name="Wang X."/>
            <person name="Zhang X."/>
            <person name="Barkley N."/>
            <person name="Guimaraes P.M."/>
            <person name="Isobe S."/>
            <person name="Guo B."/>
            <person name="Liao B."/>
            <person name="Stalker H.T."/>
            <person name="Schmitz R.J."/>
            <person name="Scheffler B.E."/>
            <person name="Leal-Bertioli S.C."/>
            <person name="Xun X."/>
            <person name="Jackson S.A."/>
            <person name="Michelmore R."/>
            <person name="Ozias-Akins P."/>
        </authorList>
    </citation>
    <scope>NUCLEOTIDE SEQUENCE [LARGE SCALE GENOMIC DNA]</scope>
    <source>
        <strain evidence="12">cv. V14167</strain>
    </source>
</reference>
<dbReference type="GO" id="GO:0005634">
    <property type="term" value="C:nucleus"/>
    <property type="evidence" value="ECO:0007669"/>
    <property type="project" value="UniProtKB-SubCell"/>
</dbReference>
<evidence type="ECO:0000256" key="4">
    <source>
        <dbReference type="ARBA" id="ARBA00023016"/>
    </source>
</evidence>
<keyword evidence="9" id="KW-0175">Coiled coil</keyword>
<dbReference type="SMR" id="A0A6P4DT45"/>
<feature type="region of interest" description="Disordered" evidence="10">
    <location>
        <begin position="39"/>
        <end position="111"/>
    </location>
</feature>
<evidence type="ECO:0000256" key="10">
    <source>
        <dbReference type="SAM" id="MobiDB-lite"/>
    </source>
</evidence>
<dbReference type="GO" id="GO:0006357">
    <property type="term" value="P:regulation of transcription by RNA polymerase II"/>
    <property type="evidence" value="ECO:0007669"/>
    <property type="project" value="TreeGrafter"/>
</dbReference>
<proteinExistence type="inferred from homology"/>
<evidence type="ECO:0000256" key="9">
    <source>
        <dbReference type="SAM" id="Coils"/>
    </source>
</evidence>
<keyword evidence="6" id="KW-0804">Transcription</keyword>
<comment type="similarity">
    <text evidence="8">Belongs to the HSF family. Class A subfamily.</text>
</comment>
<evidence type="ECO:0000256" key="7">
    <source>
        <dbReference type="ARBA" id="ARBA00023242"/>
    </source>
</evidence>
<keyword evidence="5" id="KW-0238">DNA-binding</keyword>
<dbReference type="GO" id="GO:0034605">
    <property type="term" value="P:cellular response to heat"/>
    <property type="evidence" value="ECO:0007669"/>
    <property type="project" value="TreeGrafter"/>
</dbReference>
<keyword evidence="7" id="KW-0539">Nucleus</keyword>
<dbReference type="InterPro" id="IPR036388">
    <property type="entry name" value="WH-like_DNA-bd_sf"/>
</dbReference>
<evidence type="ECO:0000313" key="13">
    <source>
        <dbReference type="RefSeq" id="XP_015973603.1"/>
    </source>
</evidence>
<dbReference type="KEGG" id="adu:107496787"/>
<comment type="subcellular location">
    <subcellularLocation>
        <location evidence="1">Nucleus</location>
    </subcellularLocation>
</comment>
<keyword evidence="3" id="KW-0805">Transcription regulation</keyword>
<feature type="region of interest" description="Disordered" evidence="10">
    <location>
        <begin position="1"/>
        <end position="20"/>
    </location>
</feature>
<dbReference type="FunFam" id="1.10.10.10:FF:000057">
    <property type="entry name" value="Heat shock transcription factor 1"/>
    <property type="match status" value="1"/>
</dbReference>
<organism evidence="12 13">
    <name type="scientific">Arachis duranensis</name>
    <name type="common">Wild peanut</name>
    <dbReference type="NCBI Taxonomy" id="130453"/>
    <lineage>
        <taxon>Eukaryota</taxon>
        <taxon>Viridiplantae</taxon>
        <taxon>Streptophyta</taxon>
        <taxon>Embryophyta</taxon>
        <taxon>Tracheophyta</taxon>
        <taxon>Spermatophyta</taxon>
        <taxon>Magnoliopsida</taxon>
        <taxon>eudicotyledons</taxon>
        <taxon>Gunneridae</taxon>
        <taxon>Pentapetalae</taxon>
        <taxon>rosids</taxon>
        <taxon>fabids</taxon>
        <taxon>Fabales</taxon>
        <taxon>Fabaceae</taxon>
        <taxon>Papilionoideae</taxon>
        <taxon>50 kb inversion clade</taxon>
        <taxon>dalbergioids sensu lato</taxon>
        <taxon>Dalbergieae</taxon>
        <taxon>Pterocarpus clade</taxon>
        <taxon>Arachis</taxon>
    </lineage>
</organism>
<dbReference type="Pfam" id="PF00447">
    <property type="entry name" value="HSF_DNA-bind"/>
    <property type="match status" value="1"/>
</dbReference>
<dbReference type="PROSITE" id="PS00434">
    <property type="entry name" value="HSF_DOMAIN"/>
    <property type="match status" value="1"/>
</dbReference>
<dbReference type="Proteomes" id="UP000515211">
    <property type="component" value="Chromosome 1"/>
</dbReference>
<dbReference type="AlphaFoldDB" id="A0A6P4DT45"/>
<dbReference type="GO" id="GO:0003700">
    <property type="term" value="F:DNA-binding transcription factor activity"/>
    <property type="evidence" value="ECO:0007669"/>
    <property type="project" value="InterPro"/>
</dbReference>
<evidence type="ECO:0000256" key="3">
    <source>
        <dbReference type="ARBA" id="ARBA00023015"/>
    </source>
</evidence>